<dbReference type="PROSITE" id="PS51206">
    <property type="entry name" value="SF3_HELICASE_1"/>
    <property type="match status" value="1"/>
</dbReference>
<dbReference type="GO" id="GO:0004518">
    <property type="term" value="F:nuclease activity"/>
    <property type="evidence" value="ECO:0007669"/>
    <property type="project" value="UniProtKB-KW"/>
</dbReference>
<keyword evidence="1" id="KW-0540">Nuclease</keyword>
<evidence type="ECO:0000256" key="2">
    <source>
        <dbReference type="ARBA" id="ARBA00022741"/>
    </source>
</evidence>
<evidence type="ECO:0000313" key="7">
    <source>
        <dbReference type="EMBL" id="DAD74490.1"/>
    </source>
</evidence>
<accession>A0A8S5LX44</accession>
<organism evidence="7">
    <name type="scientific">Siphoviridae sp. ctPL34</name>
    <dbReference type="NCBI Taxonomy" id="2826322"/>
    <lineage>
        <taxon>Viruses</taxon>
        <taxon>Duplodnaviria</taxon>
        <taxon>Heunggongvirae</taxon>
        <taxon>Uroviricota</taxon>
        <taxon>Caudoviricetes</taxon>
    </lineage>
</organism>
<dbReference type="InterPro" id="IPR014015">
    <property type="entry name" value="Helicase_SF3_DNA-vir"/>
</dbReference>
<evidence type="ECO:0000256" key="3">
    <source>
        <dbReference type="ARBA" id="ARBA00022801"/>
    </source>
</evidence>
<dbReference type="Gene3D" id="3.90.1600.10">
    <property type="entry name" value="Palm domain of DNA polymerase"/>
    <property type="match status" value="1"/>
</dbReference>
<dbReference type="InterPro" id="IPR045455">
    <property type="entry name" value="NrS-1_pol-like_helicase"/>
</dbReference>
<dbReference type="InterPro" id="IPR023211">
    <property type="entry name" value="DNA_pol_palm_dom_sf"/>
</dbReference>
<sequence length="1244" mass="142146">MSFFKVTEYEDRKTKVRKVRPSYRNSCPDDLIIRGGAFYAVYLPEKGLWSTEEFDLVHLVDKTLESYSSEHGDPKVMKLEDQDSGQYKLFKSWLRNMPDNPRAMDRNILFRSSPKRKEDYATKRLSYDPVAGDCSAYDRLMGTLFEPPERQKLEWAAGSILAGDSKKIQKFFVLYGRGGVGKSTFFRILNMLFEDYVGTFQAKALGQAQNRFALEPLKSNPLLAIDDDGDLSKIEDNTRLNQIVSHERQIMDEKGKGLYEIAFDTMLFVGTNSPVKITDAKSGVIRRLIDVRPSGYRLPRSQYELCMQGISETIPHIAEHCLEVYRSLGPWAYDAYEPIAMRSRTEPLFNFVLEMEDELDDPEGVPLKRAYSLYKQYCEMANIEYKMPMYVFRESLKDFYDTFKDRDQRGGINRRSVYYGFDHDSIRDKDGIVQEKPETWLKLDSTDSYLDERYADMPAQYATPDGHPGKPWDDVTKTLKELDTRSEHFVRPPVNEVVIDFDLSEGGSKSLERNIAAAAQWPPTYAELSRSGGGIHLHYVYDGDTDRLRNFVEDGIECKVYRGKSALRRRLTKCGGRPTLARLSEGDLPLKDEPVISDTRMKSEKALRQLILRNLRKEIHPGTKPSVDFIRKILDDAYSSDLSYDISDMRNQVMAFAASSTHHGAYCLEQVSKMHFQSENDEESENPPVSDGDLIFFDCEVFPNLFLLNWKVQGNEKVVRMINPDPEEIEALCRNRLVGFNNRRYDNHILYARIIGYSNYELYKLSKRIIESHVKAGFVEAYNLSYTDVYDFSAKKQSLKKWEIELGLKHDELGFDWDEPVPEEHWARVSEYCDNDVISTEKVFEHLHEDWVARQVLAKVAGLTPNHSTNALTTRIIFGKEKHPQLVYTDLSEMFPGYKYEYGKSTYKGVEVGEGGYVYAEPGIHRDVALLDVASLHPTSIEQLNLFGEYTSRFSEIKKARIAVKHGDTASAAGLLGGALGPYLGSKEELSALAYALKIAINSVYGLTAAKFDNPFRDPRNVDNIVAKRGALFMVDLKEAVQERGLTVAHIKTDSIKIPNATPEDIQFVMDFGKKYGYDFEHEATYDRMCLVNDAVYIAHDESGWHATGKQFQEPYVYKKLFTREPIEFGDYIQAKSVTSRMYLAPDSDDIVPEDLKFIGRVGTFVPVIEGGGRLLRETRRKDSDGQDVVSYGAVAGTKGYLWLESGDALLTGARIDQRYYDKLAENALDQIRKYGDEEIFRAI</sequence>
<dbReference type="SUPFAM" id="SSF53098">
    <property type="entry name" value="Ribonuclease H-like"/>
    <property type="match status" value="1"/>
</dbReference>
<evidence type="ECO:0000259" key="6">
    <source>
        <dbReference type="PROSITE" id="PS51206"/>
    </source>
</evidence>
<name>A0A8S5LX44_9CAUD</name>
<feature type="domain" description="SF3 helicase" evidence="6">
    <location>
        <begin position="148"/>
        <end position="364"/>
    </location>
</feature>
<keyword evidence="5" id="KW-1194">Viral DNA replication</keyword>
<reference evidence="7" key="1">
    <citation type="journal article" date="2021" name="Proc. Natl. Acad. Sci. U.S.A.">
        <title>A Catalog of Tens of Thousands of Viruses from Human Metagenomes Reveals Hidden Associations with Chronic Diseases.</title>
        <authorList>
            <person name="Tisza M.J."/>
            <person name="Buck C.B."/>
        </authorList>
    </citation>
    <scope>NUCLEOTIDE SEQUENCE</scope>
    <source>
        <strain evidence="7">CtPL34</strain>
    </source>
</reference>
<dbReference type="SUPFAM" id="SSF56672">
    <property type="entry name" value="DNA/RNA polymerases"/>
    <property type="match status" value="1"/>
</dbReference>
<dbReference type="GO" id="GO:0003676">
    <property type="term" value="F:nucleic acid binding"/>
    <property type="evidence" value="ECO:0007669"/>
    <property type="project" value="InterPro"/>
</dbReference>
<dbReference type="Gene3D" id="3.30.420.10">
    <property type="entry name" value="Ribonuclease H-like superfamily/Ribonuclease H"/>
    <property type="match status" value="1"/>
</dbReference>
<evidence type="ECO:0000256" key="5">
    <source>
        <dbReference type="ARBA" id="ARBA00023109"/>
    </source>
</evidence>
<dbReference type="InterPro" id="IPR043502">
    <property type="entry name" value="DNA/RNA_pol_sf"/>
</dbReference>
<proteinExistence type="predicted"/>
<dbReference type="InterPro" id="IPR027417">
    <property type="entry name" value="P-loop_NTPase"/>
</dbReference>
<keyword evidence="2" id="KW-0547">Nucleotide-binding</keyword>
<keyword evidence="3" id="KW-0378">Hydrolase</keyword>
<dbReference type="Gene3D" id="3.40.50.300">
    <property type="entry name" value="P-loop containing nucleotide triphosphate hydrolases"/>
    <property type="match status" value="1"/>
</dbReference>
<dbReference type="SUPFAM" id="SSF52540">
    <property type="entry name" value="P-loop containing nucleoside triphosphate hydrolases"/>
    <property type="match status" value="1"/>
</dbReference>
<dbReference type="GO" id="GO:0039693">
    <property type="term" value="P:viral DNA genome replication"/>
    <property type="evidence" value="ECO:0007669"/>
    <property type="project" value="UniProtKB-KW"/>
</dbReference>
<evidence type="ECO:0000256" key="4">
    <source>
        <dbReference type="ARBA" id="ARBA00022840"/>
    </source>
</evidence>
<dbReference type="GO" id="GO:0016787">
    <property type="term" value="F:hydrolase activity"/>
    <property type="evidence" value="ECO:0007669"/>
    <property type="project" value="UniProtKB-KW"/>
</dbReference>
<keyword evidence="4" id="KW-0067">ATP-binding</keyword>
<dbReference type="InterPro" id="IPR036397">
    <property type="entry name" value="RNaseH_sf"/>
</dbReference>
<dbReference type="GO" id="GO:0005524">
    <property type="term" value="F:ATP binding"/>
    <property type="evidence" value="ECO:0007669"/>
    <property type="project" value="UniProtKB-KW"/>
</dbReference>
<protein>
    <submittedName>
        <fullName evidence="7">DNA polymerase</fullName>
    </submittedName>
</protein>
<evidence type="ECO:0000256" key="1">
    <source>
        <dbReference type="ARBA" id="ARBA00022722"/>
    </source>
</evidence>
<dbReference type="InterPro" id="IPR012337">
    <property type="entry name" value="RNaseH-like_sf"/>
</dbReference>
<dbReference type="Pfam" id="PF19263">
    <property type="entry name" value="DUF5906"/>
    <property type="match status" value="1"/>
</dbReference>
<dbReference type="EMBL" id="BK014761">
    <property type="protein sequence ID" value="DAD74490.1"/>
    <property type="molecule type" value="Genomic_DNA"/>
</dbReference>
<keyword evidence="5" id="KW-0235">DNA replication</keyword>